<organism evidence="3 4">
    <name type="scientific">Venturia nashicola</name>
    <dbReference type="NCBI Taxonomy" id="86259"/>
    <lineage>
        <taxon>Eukaryota</taxon>
        <taxon>Fungi</taxon>
        <taxon>Dikarya</taxon>
        <taxon>Ascomycota</taxon>
        <taxon>Pezizomycotina</taxon>
        <taxon>Dothideomycetes</taxon>
        <taxon>Pleosporomycetidae</taxon>
        <taxon>Venturiales</taxon>
        <taxon>Venturiaceae</taxon>
        <taxon>Venturia</taxon>
    </lineage>
</organism>
<evidence type="ECO:0000256" key="1">
    <source>
        <dbReference type="SAM" id="MobiDB-lite"/>
    </source>
</evidence>
<protein>
    <submittedName>
        <fullName evidence="3">Tripeptidyl-peptidase</fullName>
    </submittedName>
</protein>
<sequence length="444" mass="48789">MYTIEQIIQALEALNATNVTNPTESYLSNLTHTGSEYAADLANLGSEYAHNLANTTSEYASQITKGGSPLLVYVPAAIALACVVAIVIYFCSPNHEEDAKKRKILERRQTGFFRPKRDESHVDRKPTRQLTRKLTKEESLKILEVLADATDEVTTVDRATGDQVDDKELPEVVAETVLKEHFGQDQGIDFSSSSSSDLSVDDAAEIIKSVKSDEEWDGDNESTPTASGHSHSGNAKDEETEREIERPEKPDHLFTTGGEAEQSEESDDERLRYLDEYIDHTPTDESIMSDDEGYTRPMGAGKRGDSGSPASYATAETSARPRRSSWHGEDQPLDASFEEELKAKRKPTLDLDFPEEEKLQAEAIPPPPTRRTTNPKKSDRPTFKKANSRVPTFGAEGIVPSRRTNTKKSEVSATAAMAEYADEGLAGEGEADVDGVLAAMVESR</sequence>
<dbReference type="Proteomes" id="UP000298493">
    <property type="component" value="Unassembled WGS sequence"/>
</dbReference>
<evidence type="ECO:0000313" key="4">
    <source>
        <dbReference type="Proteomes" id="UP000298493"/>
    </source>
</evidence>
<gene>
    <name evidence="3" type="ORF">E6O75_ATG08242</name>
</gene>
<keyword evidence="2" id="KW-0472">Membrane</keyword>
<keyword evidence="4" id="KW-1185">Reference proteome</keyword>
<feature type="transmembrane region" description="Helical" evidence="2">
    <location>
        <begin position="70"/>
        <end position="90"/>
    </location>
</feature>
<comment type="caution">
    <text evidence="3">The sequence shown here is derived from an EMBL/GenBank/DDBJ whole genome shotgun (WGS) entry which is preliminary data.</text>
</comment>
<dbReference type="EMBL" id="SNSC02000016">
    <property type="protein sequence ID" value="TID17496.1"/>
    <property type="molecule type" value="Genomic_DNA"/>
</dbReference>
<reference evidence="3 4" key="1">
    <citation type="submission" date="2019-04" db="EMBL/GenBank/DDBJ databases">
        <title>High contiguity whole genome sequence and gene annotation resource for two Venturia nashicola isolates.</title>
        <authorList>
            <person name="Prokchorchik M."/>
            <person name="Won K."/>
            <person name="Lee Y."/>
            <person name="Choi E.D."/>
            <person name="Segonzac C."/>
            <person name="Sohn K.H."/>
        </authorList>
    </citation>
    <scope>NUCLEOTIDE SEQUENCE [LARGE SCALE GENOMIC DNA]</scope>
    <source>
        <strain evidence="3 4">PRI2</strain>
    </source>
</reference>
<evidence type="ECO:0000256" key="2">
    <source>
        <dbReference type="SAM" id="Phobius"/>
    </source>
</evidence>
<evidence type="ECO:0000313" key="3">
    <source>
        <dbReference type="EMBL" id="TID17496.1"/>
    </source>
</evidence>
<feature type="region of interest" description="Disordered" evidence="1">
    <location>
        <begin position="209"/>
        <end position="410"/>
    </location>
</feature>
<feature type="compositionally biased region" description="Basic and acidic residues" evidence="1">
    <location>
        <begin position="234"/>
        <end position="252"/>
    </location>
</feature>
<accession>A0A4Z1NP48</accession>
<feature type="compositionally biased region" description="Polar residues" evidence="1">
    <location>
        <begin position="308"/>
        <end position="317"/>
    </location>
</feature>
<feature type="compositionally biased region" description="Polar residues" evidence="1">
    <location>
        <begin position="221"/>
        <end position="233"/>
    </location>
</feature>
<proteinExistence type="predicted"/>
<dbReference type="AlphaFoldDB" id="A0A4Z1NP48"/>
<feature type="compositionally biased region" description="Basic and acidic residues" evidence="1">
    <location>
        <begin position="269"/>
        <end position="283"/>
    </location>
</feature>
<keyword evidence="2" id="KW-1133">Transmembrane helix</keyword>
<name>A0A4Z1NP48_9PEZI</name>
<keyword evidence="2" id="KW-0812">Transmembrane</keyword>